<dbReference type="EMBL" id="LBWQ01000040">
    <property type="protein sequence ID" value="KKR11160.1"/>
    <property type="molecule type" value="Genomic_DNA"/>
</dbReference>
<dbReference type="AlphaFoldDB" id="A0A0G0QLA9"/>
<dbReference type="GO" id="GO:0006529">
    <property type="term" value="P:asparagine biosynthetic process"/>
    <property type="evidence" value="ECO:0007669"/>
    <property type="project" value="InterPro"/>
</dbReference>
<evidence type="ECO:0000313" key="2">
    <source>
        <dbReference type="EMBL" id="KKR11160.1"/>
    </source>
</evidence>
<sequence>MNLADRYLTYNCYFTNEDKNLLYSNEFLNGITNTNSYKIARNKFQESKAIDLRDQALHFDLVSWLPDSQLVKVDIASMSASLESRSPSLDQNMVELAVKNSI</sequence>
<proteinExistence type="predicted"/>
<accession>A0A0G0QLA9</accession>
<feature type="domain" description="Asparagine synthetase" evidence="1">
    <location>
        <begin position="35"/>
        <end position="98"/>
    </location>
</feature>
<evidence type="ECO:0000259" key="1">
    <source>
        <dbReference type="Pfam" id="PF00733"/>
    </source>
</evidence>
<dbReference type="SUPFAM" id="SSF52402">
    <property type="entry name" value="Adenine nucleotide alpha hydrolases-like"/>
    <property type="match status" value="1"/>
</dbReference>
<name>A0A0G0QLA9_9BACT</name>
<dbReference type="Gene3D" id="3.40.50.620">
    <property type="entry name" value="HUPs"/>
    <property type="match status" value="1"/>
</dbReference>
<organism evidence="2 3">
    <name type="scientific">Candidatus Woesebacteria bacterium GW2011_GWA1_39_21b</name>
    <dbReference type="NCBI Taxonomy" id="1618551"/>
    <lineage>
        <taxon>Bacteria</taxon>
        <taxon>Candidatus Woeseibacteriota</taxon>
    </lineage>
</organism>
<dbReference type="Pfam" id="PF00733">
    <property type="entry name" value="Asn_synthase"/>
    <property type="match status" value="1"/>
</dbReference>
<protein>
    <submittedName>
        <fullName evidence="2">Asparagine synthetase</fullName>
    </submittedName>
</protein>
<dbReference type="InterPro" id="IPR001962">
    <property type="entry name" value="Asn_synthase"/>
</dbReference>
<reference evidence="2 3" key="1">
    <citation type="journal article" date="2015" name="Nature">
        <title>rRNA introns, odd ribosomes, and small enigmatic genomes across a large radiation of phyla.</title>
        <authorList>
            <person name="Brown C.T."/>
            <person name="Hug L.A."/>
            <person name="Thomas B.C."/>
            <person name="Sharon I."/>
            <person name="Castelle C.J."/>
            <person name="Singh A."/>
            <person name="Wilkins M.J."/>
            <person name="Williams K.H."/>
            <person name="Banfield J.F."/>
        </authorList>
    </citation>
    <scope>NUCLEOTIDE SEQUENCE [LARGE SCALE GENOMIC DNA]</scope>
</reference>
<dbReference type="InterPro" id="IPR014729">
    <property type="entry name" value="Rossmann-like_a/b/a_fold"/>
</dbReference>
<gene>
    <name evidence="2" type="ORF">UT40_C0040G0008</name>
</gene>
<evidence type="ECO:0000313" key="3">
    <source>
        <dbReference type="Proteomes" id="UP000034690"/>
    </source>
</evidence>
<dbReference type="Proteomes" id="UP000034690">
    <property type="component" value="Unassembled WGS sequence"/>
</dbReference>
<dbReference type="GO" id="GO:0004066">
    <property type="term" value="F:asparagine synthase (glutamine-hydrolyzing) activity"/>
    <property type="evidence" value="ECO:0007669"/>
    <property type="project" value="InterPro"/>
</dbReference>
<comment type="caution">
    <text evidence="2">The sequence shown here is derived from an EMBL/GenBank/DDBJ whole genome shotgun (WGS) entry which is preliminary data.</text>
</comment>